<protein>
    <recommendedName>
        <fullName evidence="3">Reverse transcriptase domain-containing protein</fullName>
    </recommendedName>
</protein>
<dbReference type="AlphaFoldDB" id="E9HLY9"/>
<dbReference type="Proteomes" id="UP000000305">
    <property type="component" value="Unassembled WGS sequence"/>
</dbReference>
<dbReference type="OrthoDB" id="10384076at2759"/>
<evidence type="ECO:0000313" key="2">
    <source>
        <dbReference type="Proteomes" id="UP000000305"/>
    </source>
</evidence>
<evidence type="ECO:0000313" key="1">
    <source>
        <dbReference type="EMBL" id="EFX67221.1"/>
    </source>
</evidence>
<reference evidence="1 2" key="1">
    <citation type="journal article" date="2011" name="Science">
        <title>The ecoresponsive genome of Daphnia pulex.</title>
        <authorList>
            <person name="Colbourne J.K."/>
            <person name="Pfrender M.E."/>
            <person name="Gilbert D."/>
            <person name="Thomas W.K."/>
            <person name="Tucker A."/>
            <person name="Oakley T.H."/>
            <person name="Tokishita S."/>
            <person name="Aerts A."/>
            <person name="Arnold G.J."/>
            <person name="Basu M.K."/>
            <person name="Bauer D.J."/>
            <person name="Caceres C.E."/>
            <person name="Carmel L."/>
            <person name="Casola C."/>
            <person name="Choi J.H."/>
            <person name="Detter J.C."/>
            <person name="Dong Q."/>
            <person name="Dusheyko S."/>
            <person name="Eads B.D."/>
            <person name="Frohlich T."/>
            <person name="Geiler-Samerotte K.A."/>
            <person name="Gerlach D."/>
            <person name="Hatcher P."/>
            <person name="Jogdeo S."/>
            <person name="Krijgsveld J."/>
            <person name="Kriventseva E.V."/>
            <person name="Kultz D."/>
            <person name="Laforsch C."/>
            <person name="Lindquist E."/>
            <person name="Lopez J."/>
            <person name="Manak J.R."/>
            <person name="Muller J."/>
            <person name="Pangilinan J."/>
            <person name="Patwardhan R.P."/>
            <person name="Pitluck S."/>
            <person name="Pritham E.J."/>
            <person name="Rechtsteiner A."/>
            <person name="Rho M."/>
            <person name="Rogozin I.B."/>
            <person name="Sakarya O."/>
            <person name="Salamov A."/>
            <person name="Schaack S."/>
            <person name="Shapiro H."/>
            <person name="Shiga Y."/>
            <person name="Skalitzky C."/>
            <person name="Smith Z."/>
            <person name="Souvorov A."/>
            <person name="Sung W."/>
            <person name="Tang Z."/>
            <person name="Tsuchiya D."/>
            <person name="Tu H."/>
            <person name="Vos H."/>
            <person name="Wang M."/>
            <person name="Wolf Y.I."/>
            <person name="Yamagata H."/>
            <person name="Yamada T."/>
            <person name="Ye Y."/>
            <person name="Shaw J.R."/>
            <person name="Andrews J."/>
            <person name="Crease T.J."/>
            <person name="Tang H."/>
            <person name="Lucas S.M."/>
            <person name="Robertson H.M."/>
            <person name="Bork P."/>
            <person name="Koonin E.V."/>
            <person name="Zdobnov E.M."/>
            <person name="Grigoriev I.V."/>
            <person name="Lynch M."/>
            <person name="Boore J.L."/>
        </authorList>
    </citation>
    <scope>NUCLEOTIDE SEQUENCE [LARGE SCALE GENOMIC DNA]</scope>
</reference>
<dbReference type="KEGG" id="dpx:DAPPUDRAFT_331269"/>
<organism evidence="1 2">
    <name type="scientific">Daphnia pulex</name>
    <name type="common">Water flea</name>
    <dbReference type="NCBI Taxonomy" id="6669"/>
    <lineage>
        <taxon>Eukaryota</taxon>
        <taxon>Metazoa</taxon>
        <taxon>Ecdysozoa</taxon>
        <taxon>Arthropoda</taxon>
        <taxon>Crustacea</taxon>
        <taxon>Branchiopoda</taxon>
        <taxon>Diplostraca</taxon>
        <taxon>Cladocera</taxon>
        <taxon>Anomopoda</taxon>
        <taxon>Daphniidae</taxon>
        <taxon>Daphnia</taxon>
    </lineage>
</organism>
<proteinExistence type="predicted"/>
<evidence type="ECO:0008006" key="3">
    <source>
        <dbReference type="Google" id="ProtNLM"/>
    </source>
</evidence>
<sequence length="78" mass="8862">MPIERCIDGIEHYGKRIKVRAYVDDLVVFVSSMKDVRRACDIILEFCAWTNARECDMNVSTCIILGSAKKTPIPIPMD</sequence>
<dbReference type="EMBL" id="GL732683">
    <property type="protein sequence ID" value="EFX67221.1"/>
    <property type="molecule type" value="Genomic_DNA"/>
</dbReference>
<dbReference type="HOGENOM" id="CLU_2624500_0_0_1"/>
<name>E9HLY9_DAPPU</name>
<keyword evidence="2" id="KW-1185">Reference proteome</keyword>
<dbReference type="InParanoid" id="E9HLY9"/>
<gene>
    <name evidence="1" type="ORF">DAPPUDRAFT_331269</name>
</gene>
<accession>E9HLY9</accession>